<dbReference type="PANTHER" id="PTHR43442:SF3">
    <property type="entry name" value="GLUCONOKINASE-RELATED"/>
    <property type="match status" value="1"/>
</dbReference>
<evidence type="ECO:0000256" key="4">
    <source>
        <dbReference type="ARBA" id="ARBA00022679"/>
    </source>
</evidence>
<dbReference type="EC" id="2.7.1.12" evidence="3"/>
<comment type="similarity">
    <text evidence="2">Belongs to the gluconokinase GntK/GntV family.</text>
</comment>
<dbReference type="InterPro" id="IPR027417">
    <property type="entry name" value="P-loop_NTPase"/>
</dbReference>
<comment type="pathway">
    <text evidence="1">Carbohydrate acid metabolism.</text>
</comment>
<dbReference type="NCBIfam" id="TIGR01313">
    <property type="entry name" value="therm_gnt_kin"/>
    <property type="match status" value="1"/>
</dbReference>
<dbReference type="SUPFAM" id="SSF52540">
    <property type="entry name" value="P-loop containing nucleoside triphosphate hydrolases"/>
    <property type="match status" value="1"/>
</dbReference>
<accession>E6PXH9</accession>
<proteinExistence type="inferred from homology"/>
<keyword evidence="6 9" id="KW-0418">Kinase</keyword>
<dbReference type="Pfam" id="PF13671">
    <property type="entry name" value="AAA_33"/>
    <property type="match status" value="1"/>
</dbReference>
<dbReference type="InterPro" id="IPR006001">
    <property type="entry name" value="Therm_gnt_kin"/>
</dbReference>
<evidence type="ECO:0000256" key="7">
    <source>
        <dbReference type="ARBA" id="ARBA00022840"/>
    </source>
</evidence>
<evidence type="ECO:0000313" key="9">
    <source>
        <dbReference type="EMBL" id="CBH99638.1"/>
    </source>
</evidence>
<gene>
    <name evidence="9" type="ORF">CARN3_0579</name>
</gene>
<dbReference type="CDD" id="cd02021">
    <property type="entry name" value="GntK"/>
    <property type="match status" value="1"/>
</dbReference>
<comment type="caution">
    <text evidence="9">The sequence shown here is derived from an EMBL/GenBank/DDBJ whole genome shotgun (WGS) entry which is preliminary data.</text>
</comment>
<dbReference type="EMBL" id="CABN01000039">
    <property type="protein sequence ID" value="CBH99638.1"/>
    <property type="molecule type" value="Genomic_DNA"/>
</dbReference>
<dbReference type="GO" id="GO:0005975">
    <property type="term" value="P:carbohydrate metabolic process"/>
    <property type="evidence" value="ECO:0007669"/>
    <property type="project" value="InterPro"/>
</dbReference>
<dbReference type="GO" id="GO:0005737">
    <property type="term" value="C:cytoplasm"/>
    <property type="evidence" value="ECO:0007669"/>
    <property type="project" value="TreeGrafter"/>
</dbReference>
<evidence type="ECO:0000256" key="1">
    <source>
        <dbReference type="ARBA" id="ARBA00004761"/>
    </source>
</evidence>
<keyword evidence="5" id="KW-0547">Nucleotide-binding</keyword>
<evidence type="ECO:0000256" key="3">
    <source>
        <dbReference type="ARBA" id="ARBA00012054"/>
    </source>
</evidence>
<keyword evidence="4 9" id="KW-0808">Transferase</keyword>
<dbReference type="AlphaFoldDB" id="E6PXH9"/>
<protein>
    <recommendedName>
        <fullName evidence="3">gluconokinase</fullName>
        <ecNumber evidence="3">2.7.1.12</ecNumber>
    </recommendedName>
</protein>
<name>E6PXH9_9ZZZZ</name>
<evidence type="ECO:0000256" key="6">
    <source>
        <dbReference type="ARBA" id="ARBA00022777"/>
    </source>
</evidence>
<evidence type="ECO:0000256" key="2">
    <source>
        <dbReference type="ARBA" id="ARBA00008420"/>
    </source>
</evidence>
<comment type="catalytic activity">
    <reaction evidence="8">
        <text>D-gluconate + ATP = 6-phospho-D-gluconate + ADP + H(+)</text>
        <dbReference type="Rhea" id="RHEA:19433"/>
        <dbReference type="ChEBI" id="CHEBI:15378"/>
        <dbReference type="ChEBI" id="CHEBI:18391"/>
        <dbReference type="ChEBI" id="CHEBI:30616"/>
        <dbReference type="ChEBI" id="CHEBI:58759"/>
        <dbReference type="ChEBI" id="CHEBI:456216"/>
        <dbReference type="EC" id="2.7.1.12"/>
    </reaction>
</comment>
<dbReference type="GO" id="GO:0005524">
    <property type="term" value="F:ATP binding"/>
    <property type="evidence" value="ECO:0007669"/>
    <property type="project" value="UniProtKB-KW"/>
</dbReference>
<keyword evidence="7" id="KW-0067">ATP-binding</keyword>
<evidence type="ECO:0000256" key="8">
    <source>
        <dbReference type="ARBA" id="ARBA00048090"/>
    </source>
</evidence>
<sequence>MILVLMGVSGVGKTTVGKLLSTRTGWLFEDADDYHSEANRKKMASGTPLTDEDRLPWLHTLHARMVKHLENNEPTILACSALRAQARKELSRGLREEQMKFVLLYAAPELIEQRILARQHQYMNPKLLPSQLATLEEPGDAWRVSVAGTPEETVAEIIRRLNETRVIAGEREKQS</sequence>
<evidence type="ECO:0000256" key="5">
    <source>
        <dbReference type="ARBA" id="ARBA00022741"/>
    </source>
</evidence>
<organism evidence="9">
    <name type="scientific">mine drainage metagenome</name>
    <dbReference type="NCBI Taxonomy" id="410659"/>
    <lineage>
        <taxon>unclassified sequences</taxon>
        <taxon>metagenomes</taxon>
        <taxon>ecological metagenomes</taxon>
    </lineage>
</organism>
<dbReference type="Gene3D" id="3.40.50.300">
    <property type="entry name" value="P-loop containing nucleotide triphosphate hydrolases"/>
    <property type="match status" value="1"/>
</dbReference>
<dbReference type="PANTHER" id="PTHR43442">
    <property type="entry name" value="GLUCONOKINASE-RELATED"/>
    <property type="match status" value="1"/>
</dbReference>
<reference evidence="9" key="1">
    <citation type="submission" date="2009-10" db="EMBL/GenBank/DDBJ databases">
        <title>Diversity of trophic interactions inside an arsenic-rich microbial ecosystem.</title>
        <authorList>
            <person name="Bertin P.N."/>
            <person name="Heinrich-Salmeron A."/>
            <person name="Pelletier E."/>
            <person name="Goulhen-Chollet F."/>
            <person name="Arsene-Ploetze F."/>
            <person name="Gallien S."/>
            <person name="Calteau A."/>
            <person name="Vallenet D."/>
            <person name="Casiot C."/>
            <person name="Chane-Woon-Ming B."/>
            <person name="Giloteaux L."/>
            <person name="Barakat M."/>
            <person name="Bonnefoy V."/>
            <person name="Bruneel O."/>
            <person name="Chandler M."/>
            <person name="Cleiss J."/>
            <person name="Duran R."/>
            <person name="Elbaz-Poulichet F."/>
            <person name="Fonknechten N."/>
            <person name="Lauga B."/>
            <person name="Mornico D."/>
            <person name="Ortet P."/>
            <person name="Schaeffer C."/>
            <person name="Siguier P."/>
            <person name="Alexander Thil Smith A."/>
            <person name="Van Dorsselaer A."/>
            <person name="Weissenbach J."/>
            <person name="Medigue C."/>
            <person name="Le Paslier D."/>
        </authorList>
    </citation>
    <scope>NUCLEOTIDE SEQUENCE</scope>
</reference>
<dbReference type="GO" id="GO:0046316">
    <property type="term" value="F:gluconokinase activity"/>
    <property type="evidence" value="ECO:0007669"/>
    <property type="project" value="UniProtKB-EC"/>
</dbReference>